<comment type="catalytic activity">
    <reaction evidence="1">
        <text>Hydrolysis of terminal non-reducing alpha-L-rhamnose residues in alpha-L-rhamnosides.</text>
        <dbReference type="EC" id="3.2.1.40"/>
    </reaction>
</comment>
<dbReference type="Gene3D" id="2.60.40.10">
    <property type="entry name" value="Immunoglobulins"/>
    <property type="match status" value="1"/>
</dbReference>
<gene>
    <name evidence="6" type="ORF">GCM10011577_39390</name>
</gene>
<organism evidence="6 7">
    <name type="scientific">Pseudarthrobacter polychromogenes</name>
    <dbReference type="NCBI Taxonomy" id="1676"/>
    <lineage>
        <taxon>Bacteria</taxon>
        <taxon>Bacillati</taxon>
        <taxon>Actinomycetota</taxon>
        <taxon>Actinomycetes</taxon>
        <taxon>Micrococcales</taxon>
        <taxon>Micrococcaceae</taxon>
        <taxon>Pseudarthrobacter</taxon>
    </lineage>
</organism>
<dbReference type="InterPro" id="IPR008928">
    <property type="entry name" value="6-hairpin_glycosidase_sf"/>
</dbReference>
<dbReference type="Pfam" id="PF17389">
    <property type="entry name" value="Bac_rhamnosid6H"/>
    <property type="match status" value="1"/>
</dbReference>
<dbReference type="RefSeq" id="WP_188813852.1">
    <property type="nucleotide sequence ID" value="NZ_BAAAWV010000001.1"/>
</dbReference>
<feature type="domain" description="Alpha-L-rhamnosidase concanavalin-like" evidence="3">
    <location>
        <begin position="323"/>
        <end position="399"/>
    </location>
</feature>
<proteinExistence type="predicted"/>
<dbReference type="Gene3D" id="2.60.120.260">
    <property type="entry name" value="Galactose-binding domain-like"/>
    <property type="match status" value="2"/>
</dbReference>
<dbReference type="Proteomes" id="UP000596938">
    <property type="component" value="Unassembled WGS sequence"/>
</dbReference>
<evidence type="ECO:0000256" key="1">
    <source>
        <dbReference type="ARBA" id="ARBA00001445"/>
    </source>
</evidence>
<sequence length="824" mass="89655">MIVSATYLPGAGTTKGIDDPSPILAWRLSSTVPGDKQTAFELQVGTTLDGSDFFITGKQLGTAQEFELTKPLTSATQYYWRVRVWDETDTVSAWAHGTFDTGLWSVADWKGAKWIGKAGTQAPQLRKAFTTTKAVAWARLYVGAGGYAEANVNGIRVSNALEPGFTNYDKRVQYVAHDVTALMNTTDHVVSLTLGRGFFGCTTATDWGWNNTPWWGHPRAIVRLFIRYSDGTSESIVSDASWKASTGPTTADSVYLGDYYDARLETSGWKAAGFDDSAWTAAELLTAPKGALVAQMQQPIRAGADITPVSVVQRDADTWRYTFPNVHVGWVRLSATATAGDLFTIEYAENLNADGSLKITASEIEGTINTDKYTAAGGAFTWEPRFSYKSFNYVDITGPVQPDTVVGVPVWTDYEETGTFTCANATLNQMHNMSRQSFRINSHGFITDTPHTERNGWLGDANVMATSAIYSLDMHSLFKKWLTDMADNLDKDGLLTVIVPTSYRFMGGTRAPEWCAAFLLIAWKLYSFTGDVSFISQNFERMRAYVDYWVKNPAINAWDSAFGDWSSPSGNYNDGGKDMVGTTFVIQSARALADMADVLGKPDVAAIYRDRAAGIITALNARNMDPATGVYKPGPDYTGAMKQTPTVLALKHGYVPAGIRASAAAALEANVRVTNTNHLTTGILGEEHLLGVLCEEGFTDTAYAVASQTTFPAWGYWASLGATTTWNGWGSKNGQRTLSHHMHGAYLAWLYQYLAGIKVTSRSTVEIKPYRPAALPSVSASVKTPRGTVAVAWDATAITITIPPGMTATYNNTTIQSGTTVINF</sequence>
<dbReference type="EMBL" id="BMKU01000019">
    <property type="protein sequence ID" value="GGH10542.1"/>
    <property type="molecule type" value="Genomic_DNA"/>
</dbReference>
<dbReference type="Gene3D" id="2.60.420.10">
    <property type="entry name" value="Maltose phosphorylase, domain 3"/>
    <property type="match status" value="1"/>
</dbReference>
<feature type="domain" description="Bacterial alpha-L-rhamnosidase N-terminal" evidence="4">
    <location>
        <begin position="133"/>
        <end position="302"/>
    </location>
</feature>
<dbReference type="InterPro" id="IPR035396">
    <property type="entry name" value="Bac_rhamnosid6H"/>
</dbReference>
<evidence type="ECO:0000259" key="5">
    <source>
        <dbReference type="Pfam" id="PF17389"/>
    </source>
</evidence>
<evidence type="ECO:0000256" key="2">
    <source>
        <dbReference type="ARBA" id="ARBA00012652"/>
    </source>
</evidence>
<dbReference type="SUPFAM" id="SSF48208">
    <property type="entry name" value="Six-hairpin glycosidases"/>
    <property type="match status" value="1"/>
</dbReference>
<name>A0ABQ1Y3Q0_9MICC</name>
<dbReference type="PANTHER" id="PTHR33307">
    <property type="entry name" value="ALPHA-RHAMNOSIDASE (EUROFUNG)"/>
    <property type="match status" value="1"/>
</dbReference>
<dbReference type="EC" id="3.2.1.40" evidence="2"/>
<accession>A0ABQ1Y3Q0</accession>
<dbReference type="Pfam" id="PF05592">
    <property type="entry name" value="Bac_rhamnosid"/>
    <property type="match status" value="1"/>
</dbReference>
<dbReference type="Pfam" id="PF25788">
    <property type="entry name" value="Ig_Rha78A_N"/>
    <property type="match status" value="1"/>
</dbReference>
<dbReference type="Pfam" id="PF08531">
    <property type="entry name" value="Bac_rhamnosid_N"/>
    <property type="match status" value="1"/>
</dbReference>
<dbReference type="InterPro" id="IPR013783">
    <property type="entry name" value="Ig-like_fold"/>
</dbReference>
<dbReference type="PANTHER" id="PTHR33307:SF6">
    <property type="entry name" value="ALPHA-RHAMNOSIDASE (EUROFUNG)-RELATED"/>
    <property type="match status" value="1"/>
</dbReference>
<evidence type="ECO:0000313" key="6">
    <source>
        <dbReference type="EMBL" id="GGH10542.1"/>
    </source>
</evidence>
<dbReference type="InterPro" id="IPR008902">
    <property type="entry name" value="Rhamnosid_concanavalin"/>
</dbReference>
<protein>
    <recommendedName>
        <fullName evidence="2">alpha-L-rhamnosidase</fullName>
        <ecNumber evidence="2">3.2.1.40</ecNumber>
    </recommendedName>
</protein>
<comment type="caution">
    <text evidence="6">The sequence shown here is derived from an EMBL/GenBank/DDBJ whole genome shotgun (WGS) entry which is preliminary data.</text>
</comment>
<evidence type="ECO:0000259" key="4">
    <source>
        <dbReference type="Pfam" id="PF08531"/>
    </source>
</evidence>
<feature type="domain" description="Alpha-L-rhamnosidase six-hairpin glycosidase" evidence="5">
    <location>
        <begin position="415"/>
        <end position="753"/>
    </location>
</feature>
<dbReference type="InterPro" id="IPR012341">
    <property type="entry name" value="6hp_glycosidase-like_sf"/>
</dbReference>
<dbReference type="InterPro" id="IPR016007">
    <property type="entry name" value="Alpha_rhamnosid"/>
</dbReference>
<evidence type="ECO:0000313" key="7">
    <source>
        <dbReference type="Proteomes" id="UP000596938"/>
    </source>
</evidence>
<dbReference type="InterPro" id="IPR013737">
    <property type="entry name" value="Bac_rhamnosid_N"/>
</dbReference>
<dbReference type="Gene3D" id="1.50.10.10">
    <property type="match status" value="1"/>
</dbReference>
<evidence type="ECO:0000259" key="3">
    <source>
        <dbReference type="Pfam" id="PF05592"/>
    </source>
</evidence>
<keyword evidence="7" id="KW-1185">Reference proteome</keyword>
<reference evidence="7" key="1">
    <citation type="journal article" date="2019" name="Int. J. Syst. Evol. Microbiol.">
        <title>The Global Catalogue of Microorganisms (GCM) 10K type strain sequencing project: providing services to taxonomists for standard genome sequencing and annotation.</title>
        <authorList>
            <consortium name="The Broad Institute Genomics Platform"/>
            <consortium name="The Broad Institute Genome Sequencing Center for Infectious Disease"/>
            <person name="Wu L."/>
            <person name="Ma J."/>
        </authorList>
    </citation>
    <scope>NUCLEOTIDE SEQUENCE [LARGE SCALE GENOMIC DNA]</scope>
    <source>
        <strain evidence="7">CGMCC 1.1927</strain>
    </source>
</reference>